<keyword evidence="12" id="KW-1185">Reference proteome</keyword>
<keyword evidence="3" id="KW-1003">Cell membrane</keyword>
<reference evidence="11 12" key="1">
    <citation type="submission" date="2023-08" db="EMBL/GenBank/DDBJ databases">
        <title>Alcaligenaceae gen. nov., a novel taxon isolated from the sludge of Yixing Pesticide Factory.</title>
        <authorList>
            <person name="Ruan L."/>
        </authorList>
    </citation>
    <scope>NUCLEOTIDE SEQUENCE [LARGE SCALE GENOMIC DNA]</scope>
    <source>
        <strain evidence="11 12">LG-2</strain>
    </source>
</reference>
<evidence type="ECO:0000256" key="1">
    <source>
        <dbReference type="ARBA" id="ARBA00004429"/>
    </source>
</evidence>
<evidence type="ECO:0000256" key="4">
    <source>
        <dbReference type="ARBA" id="ARBA00022519"/>
    </source>
</evidence>
<evidence type="ECO:0000256" key="7">
    <source>
        <dbReference type="ARBA" id="ARBA00023136"/>
    </source>
</evidence>
<dbReference type="Proteomes" id="UP001232156">
    <property type="component" value="Unassembled WGS sequence"/>
</dbReference>
<feature type="domain" description="Tripartite ATP-independent periplasmic transporters DctQ component" evidence="10">
    <location>
        <begin position="40"/>
        <end position="170"/>
    </location>
</feature>
<keyword evidence="4 9" id="KW-0997">Cell inner membrane</keyword>
<name>A0ABU1D9M5_9BURK</name>
<sequence length="183" mass="20229">MRDSEIRKAGAPVFGALASLHDAITRFTFVVAIIATAYLTLTLSAEVIARYVLQKPTGWIPDTAAVSFALITFMGAPMLAWKRGHVNMDIVVKRMPAALASLVERLMYLVAAGACLLSAWFGYVELLRLIRRNVMMIAVTPIPKWWLMAAIVYCLLSMGIYFLRHLCGTFCPTSENEATREAA</sequence>
<comment type="similarity">
    <text evidence="8 9">Belongs to the TRAP transporter small permease family.</text>
</comment>
<organism evidence="11 12">
    <name type="scientific">Yanghanlia caeni</name>
    <dbReference type="NCBI Taxonomy" id="3064283"/>
    <lineage>
        <taxon>Bacteria</taxon>
        <taxon>Pseudomonadati</taxon>
        <taxon>Pseudomonadota</taxon>
        <taxon>Betaproteobacteria</taxon>
        <taxon>Burkholderiales</taxon>
        <taxon>Alcaligenaceae</taxon>
        <taxon>Yanghanlia</taxon>
    </lineage>
</organism>
<comment type="function">
    <text evidence="9">Part of the tripartite ATP-independent periplasmic (TRAP) transport system.</text>
</comment>
<comment type="caution">
    <text evidence="11">The sequence shown here is derived from an EMBL/GenBank/DDBJ whole genome shotgun (WGS) entry which is preliminary data.</text>
</comment>
<keyword evidence="6 9" id="KW-1133">Transmembrane helix</keyword>
<dbReference type="InterPro" id="IPR007387">
    <property type="entry name" value="TRAP_DctQ"/>
</dbReference>
<comment type="subcellular location">
    <subcellularLocation>
        <location evidence="1 9">Cell inner membrane</location>
        <topology evidence="1 9">Multi-pass membrane protein</topology>
    </subcellularLocation>
</comment>
<dbReference type="PANTHER" id="PTHR35011">
    <property type="entry name" value="2,3-DIKETO-L-GULONATE TRAP TRANSPORTER SMALL PERMEASE PROTEIN YIAM"/>
    <property type="match status" value="1"/>
</dbReference>
<dbReference type="InterPro" id="IPR055348">
    <property type="entry name" value="DctQ"/>
</dbReference>
<dbReference type="EMBL" id="JAUZQE010000052">
    <property type="protein sequence ID" value="MDR4127073.1"/>
    <property type="molecule type" value="Genomic_DNA"/>
</dbReference>
<keyword evidence="7 9" id="KW-0472">Membrane</keyword>
<evidence type="ECO:0000256" key="2">
    <source>
        <dbReference type="ARBA" id="ARBA00022448"/>
    </source>
</evidence>
<accession>A0ABU1D9M5</accession>
<dbReference type="Pfam" id="PF04290">
    <property type="entry name" value="DctQ"/>
    <property type="match status" value="1"/>
</dbReference>
<evidence type="ECO:0000256" key="3">
    <source>
        <dbReference type="ARBA" id="ARBA00022475"/>
    </source>
</evidence>
<dbReference type="PANTHER" id="PTHR35011:SF2">
    <property type="entry name" value="2,3-DIKETO-L-GULONATE TRAP TRANSPORTER SMALL PERMEASE PROTEIN YIAM"/>
    <property type="match status" value="1"/>
</dbReference>
<dbReference type="RefSeq" id="WP_165278330.1">
    <property type="nucleotide sequence ID" value="NZ_JAUZQE010000052.1"/>
</dbReference>
<evidence type="ECO:0000256" key="9">
    <source>
        <dbReference type="RuleBase" id="RU369079"/>
    </source>
</evidence>
<evidence type="ECO:0000256" key="5">
    <source>
        <dbReference type="ARBA" id="ARBA00022692"/>
    </source>
</evidence>
<protein>
    <recommendedName>
        <fullName evidence="9">TRAP transporter small permease protein</fullName>
    </recommendedName>
</protein>
<evidence type="ECO:0000313" key="11">
    <source>
        <dbReference type="EMBL" id="MDR4127073.1"/>
    </source>
</evidence>
<evidence type="ECO:0000313" key="12">
    <source>
        <dbReference type="Proteomes" id="UP001232156"/>
    </source>
</evidence>
<feature type="transmembrane region" description="Helical" evidence="9">
    <location>
        <begin position="27"/>
        <end position="53"/>
    </location>
</feature>
<evidence type="ECO:0000256" key="6">
    <source>
        <dbReference type="ARBA" id="ARBA00022989"/>
    </source>
</evidence>
<feature type="transmembrane region" description="Helical" evidence="9">
    <location>
        <begin position="143"/>
        <end position="163"/>
    </location>
</feature>
<evidence type="ECO:0000256" key="8">
    <source>
        <dbReference type="ARBA" id="ARBA00038436"/>
    </source>
</evidence>
<comment type="subunit">
    <text evidence="9">The complex comprises the extracytoplasmic solute receptor protein and the two transmembrane proteins.</text>
</comment>
<feature type="transmembrane region" description="Helical" evidence="9">
    <location>
        <begin position="59"/>
        <end position="81"/>
    </location>
</feature>
<keyword evidence="5 9" id="KW-0812">Transmembrane</keyword>
<keyword evidence="2 9" id="KW-0813">Transport</keyword>
<feature type="transmembrane region" description="Helical" evidence="9">
    <location>
        <begin position="102"/>
        <end position="123"/>
    </location>
</feature>
<gene>
    <name evidence="11" type="ORF">Q8947_13920</name>
</gene>
<evidence type="ECO:0000259" key="10">
    <source>
        <dbReference type="Pfam" id="PF04290"/>
    </source>
</evidence>
<proteinExistence type="inferred from homology"/>